<dbReference type="Gene3D" id="3.40.50.300">
    <property type="entry name" value="P-loop containing nucleotide triphosphate hydrolases"/>
    <property type="match status" value="1"/>
</dbReference>
<dbReference type="RefSeq" id="WP_190832329.1">
    <property type="nucleotide sequence ID" value="NZ_CAWPPI010000072.1"/>
</dbReference>
<organism evidence="2 3">
    <name type="scientific">Iningainema tapete BLCC-T55</name>
    <dbReference type="NCBI Taxonomy" id="2748662"/>
    <lineage>
        <taxon>Bacteria</taxon>
        <taxon>Bacillati</taxon>
        <taxon>Cyanobacteriota</taxon>
        <taxon>Cyanophyceae</taxon>
        <taxon>Nostocales</taxon>
        <taxon>Scytonemataceae</taxon>
        <taxon>Iningainema tapete</taxon>
    </lineage>
</organism>
<dbReference type="AlphaFoldDB" id="A0A8J6XL92"/>
<dbReference type="InterPro" id="IPR003593">
    <property type="entry name" value="AAA+_ATPase"/>
</dbReference>
<dbReference type="InterPro" id="IPR027417">
    <property type="entry name" value="P-loop_NTPase"/>
</dbReference>
<name>A0A8J6XL92_9CYAN</name>
<dbReference type="Proteomes" id="UP000629098">
    <property type="component" value="Unassembled WGS sequence"/>
</dbReference>
<keyword evidence="2" id="KW-0067">ATP-binding</keyword>
<keyword evidence="2" id="KW-0547">Nucleotide-binding</keyword>
<comment type="caution">
    <text evidence="2">The sequence shown here is derived from an EMBL/GenBank/DDBJ whole genome shotgun (WGS) entry which is preliminary data.</text>
</comment>
<evidence type="ECO:0000313" key="2">
    <source>
        <dbReference type="EMBL" id="MBD2774821.1"/>
    </source>
</evidence>
<evidence type="ECO:0000313" key="3">
    <source>
        <dbReference type="Proteomes" id="UP000629098"/>
    </source>
</evidence>
<sequence length="702" mass="79841">MSQRRVWHRLSELRRQRFVGRKHETSLFQSVLAQELLPFQVLYIFGAGGVGKTTLLREFAKICFEANTPTVYIDGRNIEHTPESFLSAIANAVGFPQGNLLDVIANHNSHYVFLIDTYEALSKLEDWLLQMFLPQLPENALIVLAGRVAPSQAWRSDPGWQALNHTIELRNLTEIESRSYLNIRQIPHFKQDSILKFTHGHPLALSLVADVFTQQGDIDLDAIAATDVVKTLLEQFVQEVPSPTHRTALEICAIVRLTTETLLAQTLGTEDAYELFNWLRGLSFMESSLQGIFPHDMARDAIAADLRWRNPQRYAELFSCARTYYVKRILHTTGEELEQALFDYLYKSQHARQFLVWEDSSNLVCDSLRENDKNTIVAMVAQHEGEASANLAAYWIEKQPQAVSIFRSSSGIPLGFMIMLALHEARVEDLQLDPATGAVWNYIQQQPLQPGEKATFCRFWMAADSYQAVSPIQTRILVKLFCHTITTANLAFLFTTLAEPDFWEYFCTAAQIPLLREAYFTVGTRHYGVCGRHYRGESATDSMIQLPEWVLAMNPDLKLSRQNTIPTESSVVINQSEFTSAVRQALRDYLRPDALYDNLLLDSSLVINRIGSNSSKSERVATLQLVLLEAIKSLQKSPREAKFYRALYHTYLHPAPSQEKAAEILDVSIASFHRHLKAGITRVTEILWCQEQELVGLEQKEM</sequence>
<dbReference type="PRINTS" id="PR00364">
    <property type="entry name" value="DISEASERSIST"/>
</dbReference>
<dbReference type="SMART" id="SM00382">
    <property type="entry name" value="AAA"/>
    <property type="match status" value="1"/>
</dbReference>
<gene>
    <name evidence="2" type="ORF">ICL16_22815</name>
</gene>
<evidence type="ECO:0000259" key="1">
    <source>
        <dbReference type="SMART" id="SM00382"/>
    </source>
</evidence>
<dbReference type="GO" id="GO:0005524">
    <property type="term" value="F:ATP binding"/>
    <property type="evidence" value="ECO:0007669"/>
    <property type="project" value="UniProtKB-KW"/>
</dbReference>
<keyword evidence="3" id="KW-1185">Reference proteome</keyword>
<proteinExistence type="predicted"/>
<dbReference type="CDD" id="cd00009">
    <property type="entry name" value="AAA"/>
    <property type="match status" value="1"/>
</dbReference>
<feature type="domain" description="AAA+ ATPase" evidence="1">
    <location>
        <begin position="38"/>
        <end position="187"/>
    </location>
</feature>
<accession>A0A8J6XL92</accession>
<dbReference type="EMBL" id="JACXAE010000072">
    <property type="protein sequence ID" value="MBD2774821.1"/>
    <property type="molecule type" value="Genomic_DNA"/>
</dbReference>
<dbReference type="SUPFAM" id="SSF52540">
    <property type="entry name" value="P-loop containing nucleoside triphosphate hydrolases"/>
    <property type="match status" value="1"/>
</dbReference>
<reference evidence="2" key="1">
    <citation type="submission" date="2020-09" db="EMBL/GenBank/DDBJ databases">
        <title>Iningainema tapete sp. nov. (Scytonemataceae, Cyanobacteria) from greenhouses in central Florida (USA) produces two types of nodularin with biosynthetic potential for microcystin-LR and anabaenopeptins.</title>
        <authorList>
            <person name="Berthold D.E."/>
            <person name="Lefler F.W."/>
            <person name="Huang I.-S."/>
            <person name="Abdulla H."/>
            <person name="Zimba P.V."/>
            <person name="Laughinghouse H.D. IV."/>
        </authorList>
    </citation>
    <scope>NUCLEOTIDE SEQUENCE</scope>
    <source>
        <strain evidence="2">BLCCT55</strain>
    </source>
</reference>
<protein>
    <submittedName>
        <fullName evidence="2">ATP-binding protein</fullName>
    </submittedName>
</protein>